<keyword evidence="10" id="KW-0152">Cholesterol biosynthesis</keyword>
<evidence type="ECO:0000256" key="16">
    <source>
        <dbReference type="ARBA" id="ARBA00023221"/>
    </source>
</evidence>
<sequence>MIQWGEEKRKKDPEFFCQLATSGQEAQKRIWIISDARRTTDVEYFMRHYQDITVTVRVEADLSTRKNRGFQFQSGVDDAESECGLDQYDQWNYIINNNIEETEINPSFGTNEKFLLLLQNVKSRIGLS</sequence>
<evidence type="ECO:0000256" key="15">
    <source>
        <dbReference type="ARBA" id="ARBA00023166"/>
    </source>
</evidence>
<dbReference type="PANTHER" id="PTHR13101:SF1">
    <property type="entry name" value="PHOSPHOMEVALONATE KINASE"/>
    <property type="match status" value="1"/>
</dbReference>
<keyword evidence="5" id="KW-0444">Lipid biosynthesis</keyword>
<accession>A0AA89BW05</accession>
<dbReference type="InterPro" id="IPR005919">
    <property type="entry name" value="Pmev_kin_anim"/>
</dbReference>
<dbReference type="InterPro" id="IPR027417">
    <property type="entry name" value="P-loop_NTPase"/>
</dbReference>
<evidence type="ECO:0000256" key="10">
    <source>
        <dbReference type="ARBA" id="ARBA00022778"/>
    </source>
</evidence>
<evidence type="ECO:0000256" key="17">
    <source>
        <dbReference type="ARBA" id="ARBA00034549"/>
    </source>
</evidence>
<dbReference type="Gene3D" id="3.40.50.300">
    <property type="entry name" value="P-loop containing nucleotide triphosphate hydrolases"/>
    <property type="match status" value="1"/>
</dbReference>
<keyword evidence="6" id="KW-0153">Cholesterol metabolism</keyword>
<evidence type="ECO:0000256" key="4">
    <source>
        <dbReference type="ARBA" id="ARBA00022490"/>
    </source>
</evidence>
<dbReference type="GO" id="GO:0019287">
    <property type="term" value="P:isopentenyl diphosphate biosynthetic process, mevalonate pathway"/>
    <property type="evidence" value="ECO:0007669"/>
    <property type="project" value="TreeGrafter"/>
</dbReference>
<organism evidence="18 19">
    <name type="scientific">Pinctada imbricata</name>
    <name type="common">Atlantic pearl-oyster</name>
    <name type="synonym">Pinctada martensii</name>
    <dbReference type="NCBI Taxonomy" id="66713"/>
    <lineage>
        <taxon>Eukaryota</taxon>
        <taxon>Metazoa</taxon>
        <taxon>Spiralia</taxon>
        <taxon>Lophotrochozoa</taxon>
        <taxon>Mollusca</taxon>
        <taxon>Bivalvia</taxon>
        <taxon>Autobranchia</taxon>
        <taxon>Pteriomorphia</taxon>
        <taxon>Pterioida</taxon>
        <taxon>Pterioidea</taxon>
        <taxon>Pteriidae</taxon>
        <taxon>Pinctada</taxon>
    </lineage>
</organism>
<evidence type="ECO:0000256" key="2">
    <source>
        <dbReference type="ARBA" id="ARBA00005017"/>
    </source>
</evidence>
<keyword evidence="7" id="KW-0808">Transferase</keyword>
<dbReference type="AlphaFoldDB" id="A0AA89BW05"/>
<evidence type="ECO:0000313" key="19">
    <source>
        <dbReference type="Proteomes" id="UP001186944"/>
    </source>
</evidence>
<evidence type="ECO:0000256" key="3">
    <source>
        <dbReference type="ARBA" id="ARBA00012958"/>
    </source>
</evidence>
<keyword evidence="19" id="KW-1185">Reference proteome</keyword>
<evidence type="ECO:0000256" key="7">
    <source>
        <dbReference type="ARBA" id="ARBA00022679"/>
    </source>
</evidence>
<comment type="pathway">
    <text evidence="2">Isoprenoid biosynthesis; isopentenyl diphosphate biosynthesis via mevalonate pathway; isopentenyl diphosphate from (R)-mevalonate: step 2/3.</text>
</comment>
<dbReference type="PANTHER" id="PTHR13101">
    <property type="entry name" value="PHOSPHOMEVALONATE KINASE"/>
    <property type="match status" value="1"/>
</dbReference>
<evidence type="ECO:0000256" key="11">
    <source>
        <dbReference type="ARBA" id="ARBA00022840"/>
    </source>
</evidence>
<evidence type="ECO:0000256" key="12">
    <source>
        <dbReference type="ARBA" id="ARBA00022955"/>
    </source>
</evidence>
<dbReference type="EMBL" id="VSWD01000007">
    <property type="protein sequence ID" value="KAK3098263.1"/>
    <property type="molecule type" value="Genomic_DNA"/>
</dbReference>
<name>A0AA89BW05_PINIB</name>
<keyword evidence="14" id="KW-0443">Lipid metabolism</keyword>
<dbReference type="Pfam" id="PF04275">
    <property type="entry name" value="P-mevalo_kinase"/>
    <property type="match status" value="1"/>
</dbReference>
<keyword evidence="16" id="KW-0753">Steroid metabolism</keyword>
<reference evidence="18" key="1">
    <citation type="submission" date="2019-08" db="EMBL/GenBank/DDBJ databases">
        <title>The improved chromosome-level genome for the pearl oyster Pinctada fucata martensii using PacBio sequencing and Hi-C.</title>
        <authorList>
            <person name="Zheng Z."/>
        </authorList>
    </citation>
    <scope>NUCLEOTIDE SEQUENCE</scope>
    <source>
        <strain evidence="18">ZZ-2019</strain>
        <tissue evidence="18">Adductor muscle</tissue>
    </source>
</reference>
<keyword evidence="11" id="KW-0067">ATP-binding</keyword>
<dbReference type="Proteomes" id="UP001186944">
    <property type="component" value="Unassembled WGS sequence"/>
</dbReference>
<evidence type="ECO:0000256" key="5">
    <source>
        <dbReference type="ARBA" id="ARBA00022516"/>
    </source>
</evidence>
<evidence type="ECO:0000256" key="6">
    <source>
        <dbReference type="ARBA" id="ARBA00022548"/>
    </source>
</evidence>
<proteinExistence type="predicted"/>
<keyword evidence="8" id="KW-0547">Nucleotide-binding</keyword>
<evidence type="ECO:0000256" key="13">
    <source>
        <dbReference type="ARBA" id="ARBA00023011"/>
    </source>
</evidence>
<evidence type="ECO:0000256" key="9">
    <source>
        <dbReference type="ARBA" id="ARBA00022777"/>
    </source>
</evidence>
<dbReference type="EC" id="2.7.4.2" evidence="3"/>
<dbReference type="GO" id="GO:0005524">
    <property type="term" value="F:ATP binding"/>
    <property type="evidence" value="ECO:0007669"/>
    <property type="project" value="UniProtKB-KW"/>
</dbReference>
<keyword evidence="13" id="KW-0756">Sterol biosynthesis</keyword>
<keyword evidence="4" id="KW-0963">Cytoplasm</keyword>
<dbReference type="GO" id="GO:0006695">
    <property type="term" value="P:cholesterol biosynthetic process"/>
    <property type="evidence" value="ECO:0007669"/>
    <property type="project" value="UniProtKB-KW"/>
</dbReference>
<keyword evidence="12" id="KW-0752">Steroid biosynthesis</keyword>
<evidence type="ECO:0000256" key="14">
    <source>
        <dbReference type="ARBA" id="ARBA00023098"/>
    </source>
</evidence>
<keyword evidence="9" id="KW-0418">Kinase</keyword>
<dbReference type="GO" id="GO:0004631">
    <property type="term" value="F:phosphomevalonate kinase activity"/>
    <property type="evidence" value="ECO:0007669"/>
    <property type="project" value="UniProtKB-EC"/>
</dbReference>
<evidence type="ECO:0000256" key="1">
    <source>
        <dbReference type="ARBA" id="ARBA00004514"/>
    </source>
</evidence>
<keyword evidence="15" id="KW-1207">Sterol metabolism</keyword>
<protein>
    <recommendedName>
        <fullName evidence="17">Phosphomevalonate kinase</fullName>
        <ecNumber evidence="3">2.7.4.2</ecNumber>
    </recommendedName>
</protein>
<comment type="subcellular location">
    <subcellularLocation>
        <location evidence="1">Cytoplasm</location>
        <location evidence="1">Cytosol</location>
    </subcellularLocation>
</comment>
<comment type="caution">
    <text evidence="18">The sequence shown here is derived from an EMBL/GenBank/DDBJ whole genome shotgun (WGS) entry which is preliminary data.</text>
</comment>
<evidence type="ECO:0000313" key="18">
    <source>
        <dbReference type="EMBL" id="KAK3098263.1"/>
    </source>
</evidence>
<gene>
    <name evidence="18" type="ORF">FSP39_017696</name>
</gene>
<dbReference type="GO" id="GO:0005829">
    <property type="term" value="C:cytosol"/>
    <property type="evidence" value="ECO:0007669"/>
    <property type="project" value="UniProtKB-SubCell"/>
</dbReference>
<evidence type="ECO:0000256" key="8">
    <source>
        <dbReference type="ARBA" id="ARBA00022741"/>
    </source>
</evidence>